<dbReference type="EMBL" id="NJGU01000007">
    <property type="protein sequence ID" value="OWY28513.1"/>
    <property type="molecule type" value="Genomic_DNA"/>
</dbReference>
<dbReference type="SMART" id="SM00014">
    <property type="entry name" value="acidPPc"/>
    <property type="match status" value="1"/>
</dbReference>
<dbReference type="SUPFAM" id="SSF48317">
    <property type="entry name" value="Acid phosphatase/Vanadium-dependent haloperoxidase"/>
    <property type="match status" value="1"/>
</dbReference>
<name>A0A246WS80_9BURK</name>
<dbReference type="Gene3D" id="1.20.144.10">
    <property type="entry name" value="Phosphatidic acid phosphatase type 2/haloperoxidase"/>
    <property type="match status" value="1"/>
</dbReference>
<protein>
    <submittedName>
        <fullName evidence="3">Lipid A 1-phosphatase LpxE</fullName>
    </submittedName>
</protein>
<comment type="caution">
    <text evidence="3">The sequence shown here is derived from an EMBL/GenBank/DDBJ whole genome shotgun (WGS) entry which is preliminary data.</text>
</comment>
<keyword evidence="1" id="KW-1133">Transmembrane helix</keyword>
<feature type="transmembrane region" description="Helical" evidence="1">
    <location>
        <begin position="16"/>
        <end position="34"/>
    </location>
</feature>
<keyword evidence="1" id="KW-0812">Transmembrane</keyword>
<feature type="domain" description="Phosphatidic acid phosphatase type 2/haloperoxidase" evidence="2">
    <location>
        <begin position="76"/>
        <end position="184"/>
    </location>
</feature>
<organism evidence="3 4">
    <name type="scientific">Herbaspirillum robiniae</name>
    <dbReference type="NCBI Taxonomy" id="2014887"/>
    <lineage>
        <taxon>Bacteria</taxon>
        <taxon>Pseudomonadati</taxon>
        <taxon>Pseudomonadota</taxon>
        <taxon>Betaproteobacteria</taxon>
        <taxon>Burkholderiales</taxon>
        <taxon>Oxalobacteraceae</taxon>
        <taxon>Herbaspirillum</taxon>
    </lineage>
</organism>
<sequence>MRRLAWNALVHIRRPWRLIVICLLGIAVISIYPSDLEVYRETPPSTHPIVVGVEDYGRYINTVVQIGLPFVMRDPVGILQNLYIAVGSTMLTHGLKRALDPVLVAGTQLGERPNGGRHNMPSGHSSMASSAMYFVGRRYGWWHLIYMLPILLMTMFARVALDAHTISAVLAGALAGIVGAALFTSSFPPQVNIEFVKNEILRIGRASSR</sequence>
<dbReference type="InterPro" id="IPR036938">
    <property type="entry name" value="PAP2/HPO_sf"/>
</dbReference>
<dbReference type="InterPro" id="IPR000326">
    <property type="entry name" value="PAP2/HPO"/>
</dbReference>
<accession>A0A246WS80</accession>
<proteinExistence type="predicted"/>
<gene>
    <name evidence="3" type="ORF">CEJ42_14885</name>
</gene>
<feature type="transmembrane region" description="Helical" evidence="1">
    <location>
        <begin position="168"/>
        <end position="187"/>
    </location>
</feature>
<dbReference type="Proteomes" id="UP000197596">
    <property type="component" value="Unassembled WGS sequence"/>
</dbReference>
<feature type="transmembrane region" description="Helical" evidence="1">
    <location>
        <begin position="141"/>
        <end position="161"/>
    </location>
</feature>
<evidence type="ECO:0000259" key="2">
    <source>
        <dbReference type="SMART" id="SM00014"/>
    </source>
</evidence>
<evidence type="ECO:0000313" key="4">
    <source>
        <dbReference type="Proteomes" id="UP000197596"/>
    </source>
</evidence>
<dbReference type="Pfam" id="PF01569">
    <property type="entry name" value="PAP2"/>
    <property type="match status" value="1"/>
</dbReference>
<reference evidence="3 4" key="1">
    <citation type="submission" date="2017-06" db="EMBL/GenBank/DDBJ databases">
        <title>Herbaspirillum phytohormonus sp. nov., isolated from the root nodule of Robinia pseudoacacia in lead-zinc mine.</title>
        <authorList>
            <person name="Fan M."/>
            <person name="Lin Y."/>
        </authorList>
    </citation>
    <scope>NUCLEOTIDE SEQUENCE [LARGE SCALE GENOMIC DNA]</scope>
    <source>
        <strain evidence="3 4">HZ10</strain>
    </source>
</reference>
<evidence type="ECO:0000256" key="1">
    <source>
        <dbReference type="SAM" id="Phobius"/>
    </source>
</evidence>
<evidence type="ECO:0000313" key="3">
    <source>
        <dbReference type="EMBL" id="OWY28513.1"/>
    </source>
</evidence>
<dbReference type="AlphaFoldDB" id="A0A246WS80"/>
<keyword evidence="1" id="KW-0472">Membrane</keyword>